<dbReference type="EMBL" id="PYZR01000105">
    <property type="protein sequence ID" value="PTF65869.1"/>
    <property type="molecule type" value="Genomic_DNA"/>
</dbReference>
<proteinExistence type="predicted"/>
<comment type="caution">
    <text evidence="1">The sequence shown here is derived from an EMBL/GenBank/DDBJ whole genome shotgun (WGS) entry which is preliminary data.</text>
</comment>
<dbReference type="STRING" id="29382.BZ166_01600"/>
<keyword evidence="1" id="KW-0946">Virion</keyword>
<evidence type="ECO:0000313" key="1">
    <source>
        <dbReference type="EMBL" id="PTF65869.1"/>
    </source>
</evidence>
<name>A0A2T4LR92_9STAP</name>
<sequence length="178" mass="21505">MHLKPCKQVLRYYPVEKITEYELLTAYNPMFINRKIQAIEEQIECMYSLNTSHMTCDDVMGVITTSYPLEKLVCWIVDKKEELDRYKKQSNKRLNLVKKLIKHYPSHEQKDIIQYMQSNGSYKPHKTIEKLQKDLYQVHHKNRSQRREKHIQANKVIYNDYIETKRESLQNEREVLAI</sequence>
<dbReference type="RefSeq" id="WP_107523580.1">
    <property type="nucleotide sequence ID" value="NZ_JBOBEI010000001.1"/>
</dbReference>
<dbReference type="AlphaFoldDB" id="A0A2T4LR92"/>
<evidence type="ECO:0000313" key="2">
    <source>
        <dbReference type="Proteomes" id="UP000241208"/>
    </source>
</evidence>
<organism evidence="1 2">
    <name type="scientific">Staphylococcus cohnii</name>
    <dbReference type="NCBI Taxonomy" id="29382"/>
    <lineage>
        <taxon>Bacteria</taxon>
        <taxon>Bacillati</taxon>
        <taxon>Bacillota</taxon>
        <taxon>Bacilli</taxon>
        <taxon>Bacillales</taxon>
        <taxon>Staphylococcaceae</taxon>
        <taxon>Staphylococcus</taxon>
        <taxon>Staphylococcus cohnii species complex</taxon>
    </lineage>
</organism>
<accession>A0A2T4LR92</accession>
<gene>
    <name evidence="1" type="ORF">BUY34_09065</name>
</gene>
<dbReference type="Proteomes" id="UP000241208">
    <property type="component" value="Unassembled WGS sequence"/>
</dbReference>
<keyword evidence="1" id="KW-0167">Capsid protein</keyword>
<reference evidence="1 2" key="1">
    <citation type="journal article" date="2016" name="Front. Microbiol.">
        <title>Comprehensive Phylogenetic Analysis of Bovine Non-aureus Staphylococci Species Based on Whole-Genome Sequencing.</title>
        <authorList>
            <person name="Naushad S."/>
            <person name="Barkema H.W."/>
            <person name="Luby C."/>
            <person name="Condas L.A."/>
            <person name="Nobrega D.B."/>
            <person name="Carson D.A."/>
            <person name="De Buck J."/>
        </authorList>
    </citation>
    <scope>NUCLEOTIDE SEQUENCE [LARGE SCALE GENOMIC DNA]</scope>
    <source>
        <strain evidence="1 2">SNUC 3829</strain>
    </source>
</reference>
<protein>
    <submittedName>
        <fullName evidence="1">Spore coat protein</fullName>
    </submittedName>
</protein>